<evidence type="ECO:0000313" key="1">
    <source>
        <dbReference type="EMBL" id="KAK1433512.1"/>
    </source>
</evidence>
<reference evidence="1" key="1">
    <citation type="journal article" date="2023" name="bioRxiv">
        <title>Improved chromosome-level genome assembly for marigold (Tagetes erecta).</title>
        <authorList>
            <person name="Jiang F."/>
            <person name="Yuan L."/>
            <person name="Wang S."/>
            <person name="Wang H."/>
            <person name="Xu D."/>
            <person name="Wang A."/>
            <person name="Fan W."/>
        </authorList>
    </citation>
    <scope>NUCLEOTIDE SEQUENCE</scope>
    <source>
        <strain evidence="1">WSJ</strain>
        <tissue evidence="1">Leaf</tissue>
    </source>
</reference>
<sequence>MSNVDLLMNRYLPFSPKLQIGLVLSDANQFFLETILMVCFKIIWMDIQESILEKGSRLITLPTVTDTLRFSKKSLKYSEIRAMLEVQATFGDNILKNGGSEKLNDEALKDSLEKKKLAVRVLYAHTHMITNKQINKSQFYFSRRIFLPNPIRSINRRFYVEVDLEEL</sequence>
<dbReference type="Proteomes" id="UP001229421">
    <property type="component" value="Unassembled WGS sequence"/>
</dbReference>
<organism evidence="1 2">
    <name type="scientific">Tagetes erecta</name>
    <name type="common">African marigold</name>
    <dbReference type="NCBI Taxonomy" id="13708"/>
    <lineage>
        <taxon>Eukaryota</taxon>
        <taxon>Viridiplantae</taxon>
        <taxon>Streptophyta</taxon>
        <taxon>Embryophyta</taxon>
        <taxon>Tracheophyta</taxon>
        <taxon>Spermatophyta</taxon>
        <taxon>Magnoliopsida</taxon>
        <taxon>eudicotyledons</taxon>
        <taxon>Gunneridae</taxon>
        <taxon>Pentapetalae</taxon>
        <taxon>asterids</taxon>
        <taxon>campanulids</taxon>
        <taxon>Asterales</taxon>
        <taxon>Asteraceae</taxon>
        <taxon>Asteroideae</taxon>
        <taxon>Heliantheae alliance</taxon>
        <taxon>Tageteae</taxon>
        <taxon>Tagetes</taxon>
    </lineage>
</organism>
<accession>A0AAD8L7X1</accession>
<dbReference type="EMBL" id="JAUHHV010000002">
    <property type="protein sequence ID" value="KAK1433512.1"/>
    <property type="molecule type" value="Genomic_DNA"/>
</dbReference>
<name>A0AAD8L7X1_TARER</name>
<protein>
    <submittedName>
        <fullName evidence="1">Uncharacterized protein</fullName>
    </submittedName>
</protein>
<evidence type="ECO:0000313" key="2">
    <source>
        <dbReference type="Proteomes" id="UP001229421"/>
    </source>
</evidence>
<comment type="caution">
    <text evidence="1">The sequence shown here is derived from an EMBL/GenBank/DDBJ whole genome shotgun (WGS) entry which is preliminary data.</text>
</comment>
<keyword evidence="2" id="KW-1185">Reference proteome</keyword>
<proteinExistence type="predicted"/>
<dbReference type="AlphaFoldDB" id="A0AAD8L7X1"/>
<gene>
    <name evidence="1" type="ORF">QVD17_10423</name>
</gene>